<dbReference type="OrthoDB" id="3439669at2759"/>
<evidence type="ECO:0000313" key="4">
    <source>
        <dbReference type="Proteomes" id="UP000887229"/>
    </source>
</evidence>
<name>A0A9P8CL72_9HYPO</name>
<feature type="compositionally biased region" description="Low complexity" evidence="2">
    <location>
        <begin position="50"/>
        <end position="67"/>
    </location>
</feature>
<feature type="compositionally biased region" description="Acidic residues" evidence="2">
    <location>
        <begin position="20"/>
        <end position="31"/>
    </location>
</feature>
<reference evidence="3" key="1">
    <citation type="journal article" date="2021" name="IMA Fungus">
        <title>Genomic characterization of three marine fungi, including Emericellopsis atlantica sp. nov. with signatures of a generalist lifestyle and marine biomass degradation.</title>
        <authorList>
            <person name="Hagestad O.C."/>
            <person name="Hou L."/>
            <person name="Andersen J.H."/>
            <person name="Hansen E.H."/>
            <person name="Altermark B."/>
            <person name="Li C."/>
            <person name="Kuhnert E."/>
            <person name="Cox R.J."/>
            <person name="Crous P.W."/>
            <person name="Spatafora J.W."/>
            <person name="Lail K."/>
            <person name="Amirebrahimi M."/>
            <person name="Lipzen A."/>
            <person name="Pangilinan J."/>
            <person name="Andreopoulos W."/>
            <person name="Hayes R.D."/>
            <person name="Ng V."/>
            <person name="Grigoriev I.V."/>
            <person name="Jackson S.A."/>
            <person name="Sutton T.D.S."/>
            <person name="Dobson A.D.W."/>
            <person name="Rama T."/>
        </authorList>
    </citation>
    <scope>NUCLEOTIDE SEQUENCE</scope>
    <source>
        <strain evidence="3">TS7</strain>
    </source>
</reference>
<feature type="compositionally biased region" description="Acidic residues" evidence="2">
    <location>
        <begin position="681"/>
        <end position="694"/>
    </location>
</feature>
<keyword evidence="4" id="KW-1185">Reference proteome</keyword>
<gene>
    <name evidence="3" type="ORF">F5Z01DRAFT_639455</name>
</gene>
<accession>A0A9P8CL72</accession>
<feature type="compositionally biased region" description="Basic residues" evidence="2">
    <location>
        <begin position="113"/>
        <end position="123"/>
    </location>
</feature>
<evidence type="ECO:0000313" key="3">
    <source>
        <dbReference type="EMBL" id="KAG9251309.1"/>
    </source>
</evidence>
<feature type="coiled-coil region" evidence="1">
    <location>
        <begin position="217"/>
        <end position="251"/>
    </location>
</feature>
<comment type="caution">
    <text evidence="3">The sequence shown here is derived from an EMBL/GenBank/DDBJ whole genome shotgun (WGS) entry which is preliminary data.</text>
</comment>
<sequence>MADDPDDYEDVVFTETGVDGQEESLFVDDDGTPQVATTPDLRNDSPLFVPSSASPAPSAHTAHTSASEGDMLRTALRNSASTVPEDQELELEESDDEAVTSDVESEALAPLRYNRRSTKRPPKRNQPNKGRRGGGRGGGGGGGGGPGGGGGGPGGGGGGGGGDESDDDDDDPDDPRPEEPKWENEHSLEDFREIYDQLDAWHNRQNGRLNARHRARELALEHRVQQVEAQKAQLQTRNSQLQAEKAQLRAQLAGRRRPARTNITWKHKFANFINKGDGNWMEVCKDAYKELNICQDLKSVHPGIDFTAPSYRDIERHELAVERYNATTAEQSTRDVAVPGLDKLPPVILTRILDHILVFNDNVHVISRPDPHHAPILQTHQQGRRVTADEMAIPRRFFIGSGKCSITYAIRPRHLLAAFGVNRRWNALGTAIFYGNNDRFSMGIGNILQHIGHISFLWKGTQCLIFPRQYETLKNGLKGTTAKYASRRTHGLGLLPQAIRLKTIRIHVQESSEKCIRRQHETGGARRYMNDMTVGQPNNRRKRNLKTLQGVDNLECLRGVKWIQLFDFDHWLCRGKLVPVCDFSFVQCVQSQIYRHKDGEAQELSEMSGIHPTLLSYRLSHYECAILEDISAYHTARIIKEEQGPHPGPPPAPGMVPTGLITINDSDENGNTDDNITSVSDESDTGSSSEEEDDAAAKTPTQSDPSYHTQPSSVEPEGAFGSIESPLVILDDDSDEESEDEDVEGVENAERLDDNSGEESENVHMGNVENTETLEIESDDDIVSIADDAVGKRFDSAIGMSMDSTAGIIGQSPQDEGSLFVPQGIDLDSDDGYDGQDEDGDHNMADGV</sequence>
<organism evidence="3 4">
    <name type="scientific">Emericellopsis atlantica</name>
    <dbReference type="NCBI Taxonomy" id="2614577"/>
    <lineage>
        <taxon>Eukaryota</taxon>
        <taxon>Fungi</taxon>
        <taxon>Dikarya</taxon>
        <taxon>Ascomycota</taxon>
        <taxon>Pezizomycotina</taxon>
        <taxon>Sordariomycetes</taxon>
        <taxon>Hypocreomycetidae</taxon>
        <taxon>Hypocreales</taxon>
        <taxon>Bionectriaceae</taxon>
        <taxon>Emericellopsis</taxon>
    </lineage>
</organism>
<feature type="region of interest" description="Disordered" evidence="2">
    <location>
        <begin position="805"/>
        <end position="848"/>
    </location>
</feature>
<feature type="compositionally biased region" description="Basic and acidic residues" evidence="2">
    <location>
        <begin position="174"/>
        <end position="188"/>
    </location>
</feature>
<dbReference type="GeneID" id="70293342"/>
<dbReference type="CDD" id="cd14686">
    <property type="entry name" value="bZIP"/>
    <property type="match status" value="1"/>
</dbReference>
<dbReference type="RefSeq" id="XP_046115233.1">
    <property type="nucleotide sequence ID" value="XM_046262439.1"/>
</dbReference>
<dbReference type="EMBL" id="MU251269">
    <property type="protein sequence ID" value="KAG9251309.1"/>
    <property type="molecule type" value="Genomic_DNA"/>
</dbReference>
<feature type="region of interest" description="Disordered" evidence="2">
    <location>
        <begin position="641"/>
        <end position="769"/>
    </location>
</feature>
<evidence type="ECO:0000256" key="1">
    <source>
        <dbReference type="SAM" id="Coils"/>
    </source>
</evidence>
<proteinExistence type="predicted"/>
<feature type="compositionally biased region" description="Polar residues" evidence="2">
    <location>
        <begin position="699"/>
        <end position="713"/>
    </location>
</feature>
<feature type="compositionally biased region" description="Acidic residues" evidence="2">
    <location>
        <begin position="163"/>
        <end position="173"/>
    </location>
</feature>
<evidence type="ECO:0000256" key="2">
    <source>
        <dbReference type="SAM" id="MobiDB-lite"/>
    </source>
</evidence>
<feature type="compositionally biased region" description="Acidic residues" evidence="2">
    <location>
        <begin position="827"/>
        <end position="840"/>
    </location>
</feature>
<dbReference type="Proteomes" id="UP000887229">
    <property type="component" value="Unassembled WGS sequence"/>
</dbReference>
<feature type="compositionally biased region" description="Acidic residues" evidence="2">
    <location>
        <begin position="85"/>
        <end position="105"/>
    </location>
</feature>
<feature type="compositionally biased region" description="Acidic residues" evidence="2">
    <location>
        <begin position="730"/>
        <end position="747"/>
    </location>
</feature>
<feature type="region of interest" description="Disordered" evidence="2">
    <location>
        <begin position="15"/>
        <end position="188"/>
    </location>
</feature>
<keyword evidence="1" id="KW-0175">Coiled coil</keyword>
<protein>
    <submittedName>
        <fullName evidence="3">Uncharacterized protein</fullName>
    </submittedName>
</protein>
<feature type="compositionally biased region" description="Gly residues" evidence="2">
    <location>
        <begin position="135"/>
        <end position="162"/>
    </location>
</feature>
<dbReference type="AlphaFoldDB" id="A0A9P8CL72"/>